<comment type="pathway">
    <text evidence="2">Lipid metabolism; sphingolipid metabolism.</text>
</comment>
<evidence type="ECO:0000256" key="3">
    <source>
        <dbReference type="ARBA" id="ARBA00004991"/>
    </source>
</evidence>
<dbReference type="KEGG" id="mpad:KEF85_00045"/>
<keyword evidence="4" id="KW-0328">Glycosyltransferase</keyword>
<evidence type="ECO:0000256" key="6">
    <source>
        <dbReference type="ARBA" id="ARBA00022692"/>
    </source>
</evidence>
<dbReference type="AlphaFoldDB" id="A0A975MNL1"/>
<reference evidence="9" key="1">
    <citation type="submission" date="2021-04" db="EMBL/GenBank/DDBJ databases">
        <title>Draft genome sequence data of methanotrophic Methylovulum sp. strain S1L and Methylomonas sp. strain S2AM isolated from boreal lake water columns.</title>
        <authorList>
            <person name="Rissanen A.J."/>
            <person name="Mangayil R."/>
            <person name="Svenning M.M."/>
            <person name="Khanongnuch R."/>
        </authorList>
    </citation>
    <scope>NUCLEOTIDE SEQUENCE</scope>
    <source>
        <strain evidence="9">S2AM</strain>
    </source>
</reference>
<dbReference type="EMBL" id="CP073754">
    <property type="protein sequence ID" value="QWF70935.1"/>
    <property type="molecule type" value="Genomic_DNA"/>
</dbReference>
<proteinExistence type="predicted"/>
<keyword evidence="8" id="KW-0472">Membrane</keyword>
<evidence type="ECO:0000313" key="9">
    <source>
        <dbReference type="EMBL" id="QWF70935.1"/>
    </source>
</evidence>
<dbReference type="GO" id="GO:0016757">
    <property type="term" value="F:glycosyltransferase activity"/>
    <property type="evidence" value="ECO:0007669"/>
    <property type="project" value="UniProtKB-KW"/>
</dbReference>
<protein>
    <submittedName>
        <fullName evidence="9">Glycosyltransferase family 2 protein</fullName>
    </submittedName>
</protein>
<gene>
    <name evidence="9" type="ORF">KEF85_00045</name>
</gene>
<evidence type="ECO:0000256" key="8">
    <source>
        <dbReference type="ARBA" id="ARBA00023136"/>
    </source>
</evidence>
<dbReference type="SUPFAM" id="SSF53448">
    <property type="entry name" value="Nucleotide-diphospho-sugar transferases"/>
    <property type="match status" value="1"/>
</dbReference>
<dbReference type="GO" id="GO:0016020">
    <property type="term" value="C:membrane"/>
    <property type="evidence" value="ECO:0007669"/>
    <property type="project" value="UniProtKB-SubCell"/>
</dbReference>
<evidence type="ECO:0000256" key="1">
    <source>
        <dbReference type="ARBA" id="ARBA00004141"/>
    </source>
</evidence>
<comment type="subcellular location">
    <subcellularLocation>
        <location evidence="1">Membrane</location>
        <topology evidence="1">Multi-pass membrane protein</topology>
    </subcellularLocation>
</comment>
<evidence type="ECO:0000256" key="4">
    <source>
        <dbReference type="ARBA" id="ARBA00022676"/>
    </source>
</evidence>
<keyword evidence="5" id="KW-0808">Transferase</keyword>
<accession>A0A975MNL1</accession>
<keyword evidence="6" id="KW-0812">Transmembrane</keyword>
<comment type="pathway">
    <text evidence="3">Sphingolipid metabolism.</text>
</comment>
<dbReference type="PANTHER" id="PTHR43179">
    <property type="entry name" value="RHAMNOSYLTRANSFERASE WBBL"/>
    <property type="match status" value="1"/>
</dbReference>
<organism evidence="9 10">
    <name type="scientific">Methylomonas paludis</name>
    <dbReference type="NCBI Taxonomy" id="1173101"/>
    <lineage>
        <taxon>Bacteria</taxon>
        <taxon>Pseudomonadati</taxon>
        <taxon>Pseudomonadota</taxon>
        <taxon>Gammaproteobacteria</taxon>
        <taxon>Methylococcales</taxon>
        <taxon>Methylococcaceae</taxon>
        <taxon>Methylomonas</taxon>
    </lineage>
</organism>
<dbReference type="Gene3D" id="3.90.550.10">
    <property type="entry name" value="Spore Coat Polysaccharide Biosynthesis Protein SpsA, Chain A"/>
    <property type="match status" value="1"/>
</dbReference>
<keyword evidence="10" id="KW-1185">Reference proteome</keyword>
<keyword evidence="7" id="KW-1133">Transmembrane helix</keyword>
<evidence type="ECO:0000313" key="10">
    <source>
        <dbReference type="Proteomes" id="UP000676649"/>
    </source>
</evidence>
<dbReference type="InterPro" id="IPR029044">
    <property type="entry name" value="Nucleotide-diphossugar_trans"/>
</dbReference>
<dbReference type="RefSeq" id="WP_215582441.1">
    <property type="nucleotide sequence ID" value="NZ_CP073754.1"/>
</dbReference>
<sequence length="248" mass="28117">MISISMVSHHQGQLVQELLTDLALIADQDVFEVILTLNLPEQLPCTNDDFPYPLKIITNPEPLGFAANHNQAFQYAEGDIFCVMNPDIRLPNSPFAGLLNSLQSVQAGLVAPLVMNSAGKIEDSFRHFPTIWGLFLKFLRIDDGRYAIPADKLPFQVDWVAGMFMLFKADTFKRIGGFDAGFFLYYEDVDICVRLWQQGLKVIANPAATVIHNAQRTSRRKLKYLFWHLSSLCRYLGKHLLSLPKTDR</sequence>
<evidence type="ECO:0000256" key="2">
    <source>
        <dbReference type="ARBA" id="ARBA00004760"/>
    </source>
</evidence>
<dbReference type="Proteomes" id="UP000676649">
    <property type="component" value="Chromosome"/>
</dbReference>
<dbReference type="Pfam" id="PF13506">
    <property type="entry name" value="Glyco_transf_21"/>
    <property type="match status" value="1"/>
</dbReference>
<dbReference type="PANTHER" id="PTHR43179:SF7">
    <property type="entry name" value="RHAMNOSYLTRANSFERASE WBBL"/>
    <property type="match status" value="1"/>
</dbReference>
<name>A0A975MNL1_9GAMM</name>
<dbReference type="InterPro" id="IPR025993">
    <property type="entry name" value="Ceramide_glucosylTrfase"/>
</dbReference>
<evidence type="ECO:0000256" key="5">
    <source>
        <dbReference type="ARBA" id="ARBA00022679"/>
    </source>
</evidence>
<evidence type="ECO:0000256" key="7">
    <source>
        <dbReference type="ARBA" id="ARBA00022989"/>
    </source>
</evidence>